<evidence type="ECO:0000256" key="1">
    <source>
        <dbReference type="SAM" id="Phobius"/>
    </source>
</evidence>
<dbReference type="Proteomes" id="UP000245133">
    <property type="component" value="Unassembled WGS sequence"/>
</dbReference>
<gene>
    <name evidence="2" type="ORF">LPTSP4_04540</name>
</gene>
<sequence>MQVSDLFYRLKLILFGFLSPLFIGLGFLFLSPYFLSVSDPFQKSEYAVLEASELPSKKGVLAIASLFQKQTIKKLLVVIKEEKTQNHLISAKSKAQILSSELSEAKIDPSLVEFFFIPPGKNGEIEEAAKLILKQLVTNNAQSLLVICKQYDAKMNRDIFQKNLNSLQVKISIYSFPSEYTASNWFLSEDGFREVVHPFVRYLYFKIRGIL</sequence>
<dbReference type="RefSeq" id="WP_108973296.1">
    <property type="nucleotide sequence ID" value="NZ_BFBB01000002.1"/>
</dbReference>
<evidence type="ECO:0008006" key="4">
    <source>
        <dbReference type="Google" id="ProtNLM"/>
    </source>
</evidence>
<comment type="caution">
    <text evidence="2">The sequence shown here is derived from an EMBL/GenBank/DDBJ whole genome shotgun (WGS) entry which is preliminary data.</text>
</comment>
<keyword evidence="1" id="KW-1133">Transmembrane helix</keyword>
<keyword evidence="3" id="KW-1185">Reference proteome</keyword>
<protein>
    <recommendedName>
        <fullName evidence="4">DUF218 domain-containing protein</fullName>
    </recommendedName>
</protein>
<organism evidence="2 3">
    <name type="scientific">Leptospira ryugenii</name>
    <dbReference type="NCBI Taxonomy" id="1917863"/>
    <lineage>
        <taxon>Bacteria</taxon>
        <taxon>Pseudomonadati</taxon>
        <taxon>Spirochaetota</taxon>
        <taxon>Spirochaetia</taxon>
        <taxon>Leptospirales</taxon>
        <taxon>Leptospiraceae</taxon>
        <taxon>Leptospira</taxon>
    </lineage>
</organism>
<dbReference type="AlphaFoldDB" id="A0A2P2DWK5"/>
<keyword evidence="1" id="KW-0472">Membrane</keyword>
<feature type="transmembrane region" description="Helical" evidence="1">
    <location>
        <begin position="12"/>
        <end position="35"/>
    </location>
</feature>
<dbReference type="OrthoDB" id="339313at2"/>
<dbReference type="EMBL" id="BFBB01000002">
    <property type="protein sequence ID" value="GBF48950.1"/>
    <property type="molecule type" value="Genomic_DNA"/>
</dbReference>
<proteinExistence type="predicted"/>
<keyword evidence="1" id="KW-0812">Transmembrane</keyword>
<name>A0A2P2DWK5_9LEPT</name>
<evidence type="ECO:0000313" key="2">
    <source>
        <dbReference type="EMBL" id="GBF48950.1"/>
    </source>
</evidence>
<evidence type="ECO:0000313" key="3">
    <source>
        <dbReference type="Proteomes" id="UP000245133"/>
    </source>
</evidence>
<reference evidence="2 3" key="1">
    <citation type="submission" date="2018-02" db="EMBL/GenBank/DDBJ databases">
        <title>Novel Leptospira species isolated from soil and water in Japan.</title>
        <authorList>
            <person name="Nakao R."/>
            <person name="Masuzawa T."/>
        </authorList>
    </citation>
    <scope>NUCLEOTIDE SEQUENCE [LARGE SCALE GENOMIC DNA]</scope>
    <source>
        <strain evidence="2 3">YH101</strain>
    </source>
</reference>
<accession>A0A2P2DWK5</accession>